<dbReference type="EMBL" id="DVLY01000145">
    <property type="protein sequence ID" value="HIT98343.1"/>
    <property type="molecule type" value="Genomic_DNA"/>
</dbReference>
<proteinExistence type="predicted"/>
<gene>
    <name evidence="4" type="ORF">IAC44_05835</name>
</gene>
<evidence type="ECO:0000256" key="1">
    <source>
        <dbReference type="ARBA" id="ARBA00022679"/>
    </source>
</evidence>
<reference evidence="4" key="1">
    <citation type="submission" date="2020-10" db="EMBL/GenBank/DDBJ databases">
        <authorList>
            <person name="Gilroy R."/>
        </authorList>
    </citation>
    <scope>NUCLEOTIDE SEQUENCE</scope>
    <source>
        <strain evidence="4">1383</strain>
    </source>
</reference>
<evidence type="ECO:0000313" key="5">
    <source>
        <dbReference type="Proteomes" id="UP000824161"/>
    </source>
</evidence>
<dbReference type="AlphaFoldDB" id="A0A9D1KTV4"/>
<dbReference type="Gene3D" id="3.40.50.2000">
    <property type="entry name" value="Glycogen Phosphorylase B"/>
    <property type="match status" value="2"/>
</dbReference>
<organism evidence="4 5">
    <name type="scientific">Candidatus Merdimorpha stercoravium</name>
    <dbReference type="NCBI Taxonomy" id="2840863"/>
    <lineage>
        <taxon>Bacteria</taxon>
        <taxon>Pseudomonadati</taxon>
        <taxon>Bacteroidota</taxon>
        <taxon>Flavobacteriia</taxon>
        <taxon>Flavobacteriales</taxon>
        <taxon>Candidatus Merdimorpha</taxon>
    </lineage>
</organism>
<comment type="caution">
    <text evidence="4">The sequence shown here is derived from an EMBL/GenBank/DDBJ whole genome shotgun (WGS) entry which is preliminary data.</text>
</comment>
<dbReference type="SUPFAM" id="SSF53756">
    <property type="entry name" value="UDP-Glycosyltransferase/glycogen phosphorylase"/>
    <property type="match status" value="1"/>
</dbReference>
<dbReference type="GO" id="GO:0016757">
    <property type="term" value="F:glycosyltransferase activity"/>
    <property type="evidence" value="ECO:0007669"/>
    <property type="project" value="InterPro"/>
</dbReference>
<evidence type="ECO:0000313" key="4">
    <source>
        <dbReference type="EMBL" id="HIT98343.1"/>
    </source>
</evidence>
<dbReference type="Pfam" id="PF13439">
    <property type="entry name" value="Glyco_transf_4"/>
    <property type="match status" value="1"/>
</dbReference>
<dbReference type="PANTHER" id="PTHR46401:SF2">
    <property type="entry name" value="GLYCOSYLTRANSFERASE WBBK-RELATED"/>
    <property type="match status" value="1"/>
</dbReference>
<feature type="domain" description="Glycosyl transferase family 1" evidence="2">
    <location>
        <begin position="193"/>
        <end position="343"/>
    </location>
</feature>
<evidence type="ECO:0000259" key="3">
    <source>
        <dbReference type="Pfam" id="PF13439"/>
    </source>
</evidence>
<accession>A0A9D1KTV4</accession>
<dbReference type="CDD" id="cd03809">
    <property type="entry name" value="GT4_MtfB-like"/>
    <property type="match status" value="1"/>
</dbReference>
<dbReference type="GO" id="GO:0009103">
    <property type="term" value="P:lipopolysaccharide biosynthetic process"/>
    <property type="evidence" value="ECO:0007669"/>
    <property type="project" value="TreeGrafter"/>
</dbReference>
<dbReference type="Proteomes" id="UP000824161">
    <property type="component" value="Unassembled WGS sequence"/>
</dbReference>
<sequence length="374" mass="41875">MKIGFDAKRLFNNRSGLGNYSRTLVGQLVRNHPQDPIVLYTPRAGMEVDFTSAPNVRTVFPQGAWRRMGSLWRTSALAGIAAKDGVELYHGLSHELPIGIERTPVRSVVTIHDLIFMRHPEFYSAFDAWMHVRKVRYATRVADAVVAISRQTCKDIVELLGVPEEKIRVVYQSIAPLYTGGLSADRVEEQLSGFDLPKDFVLCVGTIERRKNQGVLLEALRALPEVNLVLVGRRSGRYGQQLDRYIERHGLSSRVRLLSGVSSFQLACLYHRSRFVAYPSIYEGFGLPIVEAMGCGKAVLTSSGGCFSEAGGQGALYVPCRDVRAITEAMDRLWRDGELRTRLCGEGLRQVQRFSDGDTSERMYALYNELLGRK</sequence>
<dbReference type="InterPro" id="IPR001296">
    <property type="entry name" value="Glyco_trans_1"/>
</dbReference>
<feature type="domain" description="Glycosyltransferase subfamily 4-like N-terminal" evidence="3">
    <location>
        <begin position="15"/>
        <end position="172"/>
    </location>
</feature>
<dbReference type="InterPro" id="IPR028098">
    <property type="entry name" value="Glyco_trans_4-like_N"/>
</dbReference>
<dbReference type="PANTHER" id="PTHR46401">
    <property type="entry name" value="GLYCOSYLTRANSFERASE WBBK-RELATED"/>
    <property type="match status" value="1"/>
</dbReference>
<evidence type="ECO:0000259" key="2">
    <source>
        <dbReference type="Pfam" id="PF00534"/>
    </source>
</evidence>
<dbReference type="Pfam" id="PF00534">
    <property type="entry name" value="Glycos_transf_1"/>
    <property type="match status" value="1"/>
</dbReference>
<protein>
    <submittedName>
        <fullName evidence="4">Glycosyltransferase family 4 protein</fullName>
    </submittedName>
</protein>
<reference evidence="4" key="2">
    <citation type="journal article" date="2021" name="PeerJ">
        <title>Extensive microbial diversity within the chicken gut microbiome revealed by metagenomics and culture.</title>
        <authorList>
            <person name="Gilroy R."/>
            <person name="Ravi A."/>
            <person name="Getino M."/>
            <person name="Pursley I."/>
            <person name="Horton D.L."/>
            <person name="Alikhan N.F."/>
            <person name="Baker D."/>
            <person name="Gharbi K."/>
            <person name="Hall N."/>
            <person name="Watson M."/>
            <person name="Adriaenssens E.M."/>
            <person name="Foster-Nyarko E."/>
            <person name="Jarju S."/>
            <person name="Secka A."/>
            <person name="Antonio M."/>
            <person name="Oren A."/>
            <person name="Chaudhuri R.R."/>
            <person name="La Ragione R."/>
            <person name="Hildebrand F."/>
            <person name="Pallen M.J."/>
        </authorList>
    </citation>
    <scope>NUCLEOTIDE SEQUENCE</scope>
    <source>
        <strain evidence="4">1383</strain>
    </source>
</reference>
<name>A0A9D1KTV4_9FLAO</name>
<keyword evidence="1" id="KW-0808">Transferase</keyword>